<feature type="region of interest" description="Disordered" evidence="1">
    <location>
        <begin position="249"/>
        <end position="364"/>
    </location>
</feature>
<dbReference type="RefSeq" id="XP_040624628.1">
    <property type="nucleotide sequence ID" value="XM_040770778.1"/>
</dbReference>
<dbReference type="Proteomes" id="UP000030653">
    <property type="component" value="Unassembled WGS sequence"/>
</dbReference>
<dbReference type="AlphaFoldDB" id="M5FNN5"/>
<feature type="compositionally biased region" description="Basic and acidic residues" evidence="1">
    <location>
        <begin position="328"/>
        <end position="341"/>
    </location>
</feature>
<evidence type="ECO:0000256" key="1">
    <source>
        <dbReference type="SAM" id="MobiDB-lite"/>
    </source>
</evidence>
<dbReference type="HOGENOM" id="CLU_707924_0_0_1"/>
<reference evidence="2 3" key="1">
    <citation type="journal article" date="2012" name="Science">
        <title>The Paleozoic origin of enzymatic lignin decomposition reconstructed from 31 fungal genomes.</title>
        <authorList>
            <person name="Floudas D."/>
            <person name="Binder M."/>
            <person name="Riley R."/>
            <person name="Barry K."/>
            <person name="Blanchette R.A."/>
            <person name="Henrissat B."/>
            <person name="Martinez A.T."/>
            <person name="Otillar R."/>
            <person name="Spatafora J.W."/>
            <person name="Yadav J.S."/>
            <person name="Aerts A."/>
            <person name="Benoit I."/>
            <person name="Boyd A."/>
            <person name="Carlson A."/>
            <person name="Copeland A."/>
            <person name="Coutinho P.M."/>
            <person name="de Vries R.P."/>
            <person name="Ferreira P."/>
            <person name="Findley K."/>
            <person name="Foster B."/>
            <person name="Gaskell J."/>
            <person name="Glotzer D."/>
            <person name="Gorecki P."/>
            <person name="Heitman J."/>
            <person name="Hesse C."/>
            <person name="Hori C."/>
            <person name="Igarashi K."/>
            <person name="Jurgens J.A."/>
            <person name="Kallen N."/>
            <person name="Kersten P."/>
            <person name="Kohler A."/>
            <person name="Kuees U."/>
            <person name="Kumar T.K.A."/>
            <person name="Kuo A."/>
            <person name="LaButti K."/>
            <person name="Larrondo L.F."/>
            <person name="Lindquist E."/>
            <person name="Ling A."/>
            <person name="Lombard V."/>
            <person name="Lucas S."/>
            <person name="Lundell T."/>
            <person name="Martin R."/>
            <person name="McLaughlin D.J."/>
            <person name="Morgenstern I."/>
            <person name="Morin E."/>
            <person name="Murat C."/>
            <person name="Nagy L.G."/>
            <person name="Nolan M."/>
            <person name="Ohm R.A."/>
            <person name="Patyshakuliyeva A."/>
            <person name="Rokas A."/>
            <person name="Ruiz-Duenas F.J."/>
            <person name="Sabat G."/>
            <person name="Salamov A."/>
            <person name="Samejima M."/>
            <person name="Schmutz J."/>
            <person name="Slot J.C."/>
            <person name="St John F."/>
            <person name="Stenlid J."/>
            <person name="Sun H."/>
            <person name="Sun S."/>
            <person name="Syed K."/>
            <person name="Tsang A."/>
            <person name="Wiebenga A."/>
            <person name="Young D."/>
            <person name="Pisabarro A."/>
            <person name="Eastwood D.C."/>
            <person name="Martin F."/>
            <person name="Cullen D."/>
            <person name="Grigoriev I.V."/>
            <person name="Hibbett D.S."/>
        </authorList>
    </citation>
    <scope>NUCLEOTIDE SEQUENCE [LARGE SCALE GENOMIC DNA]</scope>
    <source>
        <strain evidence="2 3">DJM-731 SS1</strain>
    </source>
</reference>
<dbReference type="EMBL" id="JH795876">
    <property type="protein sequence ID" value="EJT97730.1"/>
    <property type="molecule type" value="Genomic_DNA"/>
</dbReference>
<gene>
    <name evidence="2" type="ORF">DACRYDRAFT_119386</name>
</gene>
<organism evidence="2 3">
    <name type="scientific">Dacryopinax primogenitus (strain DJM 731)</name>
    <name type="common">Brown rot fungus</name>
    <dbReference type="NCBI Taxonomy" id="1858805"/>
    <lineage>
        <taxon>Eukaryota</taxon>
        <taxon>Fungi</taxon>
        <taxon>Dikarya</taxon>
        <taxon>Basidiomycota</taxon>
        <taxon>Agaricomycotina</taxon>
        <taxon>Dacrymycetes</taxon>
        <taxon>Dacrymycetales</taxon>
        <taxon>Dacrymycetaceae</taxon>
        <taxon>Dacryopinax</taxon>
    </lineage>
</organism>
<evidence type="ECO:0000313" key="2">
    <source>
        <dbReference type="EMBL" id="EJT97730.1"/>
    </source>
</evidence>
<name>M5FNN5_DACPD</name>
<accession>M5FNN5</accession>
<protein>
    <submittedName>
        <fullName evidence="2">Uncharacterized protein</fullName>
    </submittedName>
</protein>
<sequence length="390" mass="42658">MSERPSLRPLGLPPFPIPVGVLSSSISPTLLTVERGGLGYEAYHSLVREVVTAVMEDDATKRRSLEHYLISDYAMSLLSQTISVSTWAFKPPLSLEDIPVNPGVAILAQKFLSVMGVLVEREGGALPTMVREWVVESCLRMGFGTGMIELQRFQSVVPLPPEPQVSPLSPISDFRPFRHGGFHKPMFLLRGPLSASISLSSRTFPDAQGTTRAIERPKISSVSIPISTLQTTIPASNLNFLSTLQLPPTPLPAARHQRSEESDFTACSPFSTPSPYDPLFDSPPPSCPSEQERWSTPSLTQSQEGDRATISPNVGSENTNEEGLALNESERPSVDENKTLEFTEDESSEGSAASSVRRMLEEDLSSSRMFNVITPDASTLLKMRRKTTVD</sequence>
<dbReference type="GeneID" id="63685840"/>
<proteinExistence type="predicted"/>
<evidence type="ECO:0000313" key="3">
    <source>
        <dbReference type="Proteomes" id="UP000030653"/>
    </source>
</evidence>
<feature type="compositionally biased region" description="Polar residues" evidence="1">
    <location>
        <begin position="294"/>
        <end position="303"/>
    </location>
</feature>
<keyword evidence="3" id="KW-1185">Reference proteome</keyword>